<accession>A0A9D1F7F1</accession>
<protein>
    <recommendedName>
        <fullName evidence="5">GLUG domain-containing protein</fullName>
    </recommendedName>
</protein>
<dbReference type="EMBL" id="DVJJ01000017">
    <property type="protein sequence ID" value="HIS63882.1"/>
    <property type="molecule type" value="Genomic_DNA"/>
</dbReference>
<feature type="signal peptide" evidence="2">
    <location>
        <begin position="1"/>
        <end position="30"/>
    </location>
</feature>
<dbReference type="Gene3D" id="2.160.20.110">
    <property type="match status" value="3"/>
</dbReference>
<evidence type="ECO:0000256" key="1">
    <source>
        <dbReference type="SAM" id="Phobius"/>
    </source>
</evidence>
<name>A0A9D1F7F1_9FIRM</name>
<evidence type="ECO:0000313" key="3">
    <source>
        <dbReference type="EMBL" id="HIS63882.1"/>
    </source>
</evidence>
<keyword evidence="1" id="KW-0472">Membrane</keyword>
<keyword evidence="2" id="KW-0732">Signal</keyword>
<evidence type="ECO:0000256" key="2">
    <source>
        <dbReference type="SAM" id="SignalP"/>
    </source>
</evidence>
<feature type="transmembrane region" description="Helical" evidence="1">
    <location>
        <begin position="1018"/>
        <end position="1038"/>
    </location>
</feature>
<feature type="chain" id="PRO_5039455551" description="GLUG domain-containing protein" evidence="2">
    <location>
        <begin position="31"/>
        <end position="1047"/>
    </location>
</feature>
<dbReference type="Proteomes" id="UP000886741">
    <property type="component" value="Unassembled WGS sequence"/>
</dbReference>
<proteinExistence type="predicted"/>
<comment type="caution">
    <text evidence="3">The sequence shown here is derived from an EMBL/GenBank/DDBJ whole genome shotgun (WGS) entry which is preliminary data.</text>
</comment>
<evidence type="ECO:0000313" key="4">
    <source>
        <dbReference type="Proteomes" id="UP000886741"/>
    </source>
</evidence>
<dbReference type="AlphaFoldDB" id="A0A9D1F7F1"/>
<organism evidence="3 4">
    <name type="scientific">Candidatus Avoscillospira avistercoris</name>
    <dbReference type="NCBI Taxonomy" id="2840707"/>
    <lineage>
        <taxon>Bacteria</taxon>
        <taxon>Bacillati</taxon>
        <taxon>Bacillota</taxon>
        <taxon>Clostridia</taxon>
        <taxon>Eubacteriales</taxon>
        <taxon>Oscillospiraceae</taxon>
        <taxon>Oscillospiraceae incertae sedis</taxon>
        <taxon>Candidatus Avoscillospira</taxon>
    </lineage>
</organism>
<keyword evidence="1" id="KW-0812">Transmembrane</keyword>
<sequence>MKKQKQFFRRLCASLAAAAVALSLLPPVSAANSISIASLEDWKAFADRCVRDTYSQGLTVELTADLDFTGHTVEPVPIFQGAFHGNGHTITGWTYTEKGSTVGLFRTVTATAVVDGLTLDATVDPGGTASTVGLLCGDNSGILQNCTVRGTLSAQTDVGGITGCNKESGQILNCTSHARVTAVTNGGGIVGNNLGTVSGCINTGILNDDPDQTIPTSIGGIAGLSRGTLTGCRNQGAVGYDHLGYNMGGIVGLQSGTVLDCTNSGTIRGRKDVGGIVGQFEPSTNVTYGPSPVDQLNDTLSGLMAEMTTLTDQLYSITSGSVDDVQVIHDALAEIQKQAHSAGSESLDTVQELSDQLHIHATAISDAITQGRTVMNAFHSTAHQDFEDLLDAADAFSDALHAMADQLDDGLRDTLHAADSASSDIHRQVQAIQSAINQMDWELTELHNYVETVISLLNSGDLLGALTTPLPDLNPRGNLNAIGTALVNIGTSLDTLTSQWSNIYDNTSDQMGQEREQAQHAAEQIRDTAGHLNDAAYAMTQSLSSVTEQLQTNYDAIRDLVKTHTDSPNQTAQETGDAIDAQVEILSDQVQKMTDKASADTELVHNTTTALLNQLDQVRQAIYDMGREPELTVEEVTDITEGPGLLSGCTVTGDVYGDSNTGGLVGVVSTELGDDPEATFSMEDMELLSDVYATLRAVIRDSRFDGTVTVRNDCGGGIVGRSESGAIVNCVARGTVETGTDYCGGIVGRTKGIITGCAALVDLSGGSWLGGIAGLGADISGCRTMVRDEGDGEYRGAIAGQSDGELADNRYLMEDLPGLDGVDYAERAEGLDFASFSQLSGIPTDFLTFSYRYVVDGETIAEIPFSYGGDLEESKIPAIPQQDGAYGQWPECPTEHLTRSMVLEAQFTAPTATLSSGGAIPALLVQGDFGPDVSLRVTEEPLDGAPAGAVAAYSYTIENFSSDTVTLRLRAADCSHPTVYLWQDDQWQPVDTEADGSYLLCTAPANGKILLTDNPPAWPIPAAIGGAVVIAAVVLLLVHHRKRARSA</sequence>
<reference evidence="3" key="2">
    <citation type="journal article" date="2021" name="PeerJ">
        <title>Extensive microbial diversity within the chicken gut microbiome revealed by metagenomics and culture.</title>
        <authorList>
            <person name="Gilroy R."/>
            <person name="Ravi A."/>
            <person name="Getino M."/>
            <person name="Pursley I."/>
            <person name="Horton D.L."/>
            <person name="Alikhan N.F."/>
            <person name="Baker D."/>
            <person name="Gharbi K."/>
            <person name="Hall N."/>
            <person name="Watson M."/>
            <person name="Adriaenssens E.M."/>
            <person name="Foster-Nyarko E."/>
            <person name="Jarju S."/>
            <person name="Secka A."/>
            <person name="Antonio M."/>
            <person name="Oren A."/>
            <person name="Chaudhuri R.R."/>
            <person name="La Ragione R."/>
            <person name="Hildebrand F."/>
            <person name="Pallen M.J."/>
        </authorList>
    </citation>
    <scope>NUCLEOTIDE SEQUENCE</scope>
    <source>
        <strain evidence="3">ChiBcec16-1751</strain>
    </source>
</reference>
<gene>
    <name evidence="3" type="ORF">IAA83_00750</name>
</gene>
<keyword evidence="1" id="KW-1133">Transmembrane helix</keyword>
<reference evidence="3" key="1">
    <citation type="submission" date="2020-10" db="EMBL/GenBank/DDBJ databases">
        <authorList>
            <person name="Gilroy R."/>
        </authorList>
    </citation>
    <scope>NUCLEOTIDE SEQUENCE</scope>
    <source>
        <strain evidence="3">ChiBcec16-1751</strain>
    </source>
</reference>
<evidence type="ECO:0008006" key="5">
    <source>
        <dbReference type="Google" id="ProtNLM"/>
    </source>
</evidence>